<organism evidence="10 11">
    <name type="scientific">Pseudoleptotrichia goodfellowii F0264</name>
    <dbReference type="NCBI Taxonomy" id="596323"/>
    <lineage>
        <taxon>Bacteria</taxon>
        <taxon>Fusobacteriati</taxon>
        <taxon>Fusobacteriota</taxon>
        <taxon>Fusobacteriia</taxon>
        <taxon>Fusobacteriales</taxon>
        <taxon>Leptotrichiaceae</taxon>
        <taxon>Pseudoleptotrichia</taxon>
    </lineage>
</organism>
<feature type="domain" description="Peptidase M13 N-terminal" evidence="9">
    <location>
        <begin position="60"/>
        <end position="435"/>
    </location>
</feature>
<dbReference type="GO" id="GO:0046872">
    <property type="term" value="F:metal ion binding"/>
    <property type="evidence" value="ECO:0007669"/>
    <property type="project" value="UniProtKB-KW"/>
</dbReference>
<dbReference type="eggNOG" id="COG3590">
    <property type="taxonomic scope" value="Bacteria"/>
</dbReference>
<accession>D0GIZ8</accession>
<dbReference type="EMBL" id="ADAD01000030">
    <property type="protein sequence ID" value="EEY35953.1"/>
    <property type="molecule type" value="Genomic_DNA"/>
</dbReference>
<feature type="domain" description="Peptidase M13 C-terminal" evidence="8">
    <location>
        <begin position="488"/>
        <end position="692"/>
    </location>
</feature>
<comment type="cofactor">
    <cofactor evidence="1">
        <name>Zn(2+)</name>
        <dbReference type="ChEBI" id="CHEBI:29105"/>
    </cofactor>
</comment>
<evidence type="ECO:0000256" key="2">
    <source>
        <dbReference type="ARBA" id="ARBA00007357"/>
    </source>
</evidence>
<evidence type="ECO:0000256" key="5">
    <source>
        <dbReference type="ARBA" id="ARBA00022801"/>
    </source>
</evidence>
<evidence type="ECO:0000313" key="10">
    <source>
        <dbReference type="EMBL" id="EEY35953.1"/>
    </source>
</evidence>
<evidence type="ECO:0000256" key="4">
    <source>
        <dbReference type="ARBA" id="ARBA00022723"/>
    </source>
</evidence>
<dbReference type="InterPro" id="IPR000718">
    <property type="entry name" value="Peptidase_M13"/>
</dbReference>
<dbReference type="Pfam" id="PF01431">
    <property type="entry name" value="Peptidase_M13"/>
    <property type="match status" value="1"/>
</dbReference>
<dbReference type="Proteomes" id="UP000004226">
    <property type="component" value="Unassembled WGS sequence"/>
</dbReference>
<keyword evidence="7" id="KW-0482">Metalloprotease</keyword>
<dbReference type="InterPro" id="IPR018497">
    <property type="entry name" value="Peptidase_M13_C"/>
</dbReference>
<keyword evidence="5 10" id="KW-0378">Hydrolase</keyword>
<evidence type="ECO:0000313" key="11">
    <source>
        <dbReference type="Proteomes" id="UP000004226"/>
    </source>
</evidence>
<keyword evidence="3" id="KW-0645">Protease</keyword>
<dbReference type="PROSITE" id="PS51885">
    <property type="entry name" value="NEPRILYSIN"/>
    <property type="match status" value="1"/>
</dbReference>
<dbReference type="GO" id="GO:0004222">
    <property type="term" value="F:metalloendopeptidase activity"/>
    <property type="evidence" value="ECO:0007669"/>
    <property type="project" value="InterPro"/>
</dbReference>
<dbReference type="SUPFAM" id="SSF55486">
    <property type="entry name" value="Metalloproteases ('zincins'), catalytic domain"/>
    <property type="match status" value="1"/>
</dbReference>
<dbReference type="CDD" id="cd08662">
    <property type="entry name" value="M13"/>
    <property type="match status" value="1"/>
</dbReference>
<evidence type="ECO:0000259" key="9">
    <source>
        <dbReference type="Pfam" id="PF05649"/>
    </source>
</evidence>
<evidence type="ECO:0000256" key="7">
    <source>
        <dbReference type="ARBA" id="ARBA00023049"/>
    </source>
</evidence>
<dbReference type="AlphaFoldDB" id="D0GIZ8"/>
<keyword evidence="4" id="KW-0479">Metal-binding</keyword>
<gene>
    <name evidence="10" type="ORF">HMPREF0554_1270</name>
</gene>
<evidence type="ECO:0000256" key="6">
    <source>
        <dbReference type="ARBA" id="ARBA00022833"/>
    </source>
</evidence>
<evidence type="ECO:0000259" key="8">
    <source>
        <dbReference type="Pfam" id="PF01431"/>
    </source>
</evidence>
<dbReference type="PANTHER" id="PTHR11733">
    <property type="entry name" value="ZINC METALLOPROTEASE FAMILY M13 NEPRILYSIN-RELATED"/>
    <property type="match status" value="1"/>
</dbReference>
<dbReference type="InterPro" id="IPR024079">
    <property type="entry name" value="MetalloPept_cat_dom_sf"/>
</dbReference>
<proteinExistence type="inferred from homology"/>
<protein>
    <submittedName>
        <fullName evidence="10">Peptidase family M13</fullName>
        <ecNumber evidence="10">3.4.24.-</ecNumber>
    </submittedName>
</protein>
<name>D0GIZ8_9FUSO</name>
<reference evidence="10 11" key="1">
    <citation type="submission" date="2009-10" db="EMBL/GenBank/DDBJ databases">
        <authorList>
            <person name="Harkins D.M."/>
            <person name="Madupu R."/>
            <person name="Durkin A.S."/>
            <person name="Torralba M."/>
            <person name="Methe B."/>
            <person name="Sutton G.G."/>
            <person name="Strausberg R.L."/>
            <person name="Nelson K.E."/>
        </authorList>
    </citation>
    <scope>NUCLEOTIDE SEQUENCE [LARGE SCALE GENOMIC DNA]</scope>
    <source>
        <strain evidence="10 11">F0264</strain>
    </source>
</reference>
<dbReference type="RefSeq" id="WP_006806451.1">
    <property type="nucleotide sequence ID" value="NZ_ADAD01000030.1"/>
</dbReference>
<keyword evidence="11" id="KW-1185">Reference proteome</keyword>
<dbReference type="InterPro" id="IPR042089">
    <property type="entry name" value="Peptidase_M13_dom_2"/>
</dbReference>
<evidence type="ECO:0000256" key="3">
    <source>
        <dbReference type="ARBA" id="ARBA00022670"/>
    </source>
</evidence>
<dbReference type="Gene3D" id="1.10.1380.10">
    <property type="entry name" value="Neutral endopeptidase , domain2"/>
    <property type="match status" value="1"/>
</dbReference>
<sequence>MKKLLAVSLFLLCLGVNYGVEKQKNIKNIKSNVSEIQNKNSAVPEGDAELTKDLSKNIKPQEDFYKFVNENWEKRTKIPSTKPAWGSFTELAEKNQDFLKNLVSELKNKKLAENSDEKKIITLYNSYINMNRRNKEGIAPLKNDLERINAVKNIKDFEKYTIEVTKEGGGTLYGWGVGTDLNSSKDNAVYLGSAGLGLSRDYYQKETEENKEILKEYTKYVSDMLSNLGEKNTEEKARKIVEFEKRIAKVLLTNEEENDISKKNNPRKVDELSKIVKNVNLKNYLKESGVNTDKVIISQIKYYENLDKFLNDSNIEVIKDYLKFHLISSASGLLSDKLAQRRFEFYGKYMNGQKEREKLEKRALYFIDGTLGEMIGKVYVEKNFPPEAKENAKEMVDYILKAFRNRMENLTWMSEATKKKALEKLGKVTVKIGYPDKWRNFDEIVLNEKDSLYKQMEDISKWEYKEELKKVGKPVDKTEWFMSANTVNAYYSPSGNEIVFPAGILQFPFYDYKKSGTGSNFGGIGAVIGHEITHGFDVSGASFDGDGNVKDWWTKEDKKKFDSVTEKLANQFSEYAVAPNVYVNGKFTLTENIADLGGVNIAYDALQLYLKDHPEKNVKVDGYTQDELFFMNFARIWRQKATEEYLKNLVKSDPHSPNYFRVNGLLINIDAFHNTFKTKKGEKLYKEPKDRIKIW</sequence>
<dbReference type="Gene3D" id="3.40.390.10">
    <property type="entry name" value="Collagenase (Catalytic Domain)"/>
    <property type="match status" value="1"/>
</dbReference>
<dbReference type="PANTHER" id="PTHR11733:SF167">
    <property type="entry name" value="FI17812P1-RELATED"/>
    <property type="match status" value="1"/>
</dbReference>
<comment type="caution">
    <text evidence="10">The sequence shown here is derived from an EMBL/GenBank/DDBJ whole genome shotgun (WGS) entry which is preliminary data.</text>
</comment>
<comment type="similarity">
    <text evidence="2">Belongs to the peptidase M13 family.</text>
</comment>
<keyword evidence="6" id="KW-0862">Zinc</keyword>
<dbReference type="PRINTS" id="PR00786">
    <property type="entry name" value="NEPRILYSIN"/>
</dbReference>
<dbReference type="GO" id="GO:0005886">
    <property type="term" value="C:plasma membrane"/>
    <property type="evidence" value="ECO:0007669"/>
    <property type="project" value="TreeGrafter"/>
</dbReference>
<evidence type="ECO:0000256" key="1">
    <source>
        <dbReference type="ARBA" id="ARBA00001947"/>
    </source>
</evidence>
<dbReference type="InterPro" id="IPR008753">
    <property type="entry name" value="Peptidase_M13_N"/>
</dbReference>
<dbReference type="EC" id="3.4.24.-" evidence="10"/>
<dbReference type="GO" id="GO:0016485">
    <property type="term" value="P:protein processing"/>
    <property type="evidence" value="ECO:0007669"/>
    <property type="project" value="TreeGrafter"/>
</dbReference>
<dbReference type="Pfam" id="PF05649">
    <property type="entry name" value="Peptidase_M13_N"/>
    <property type="match status" value="1"/>
</dbReference>